<gene>
    <name evidence="1" type="ORF">NTE_02456</name>
</gene>
<dbReference type="KEGG" id="nev:NTE_02456"/>
<evidence type="ECO:0000313" key="2">
    <source>
        <dbReference type="Proteomes" id="UP000028194"/>
    </source>
</evidence>
<sequence length="80" mass="9147">MEVNDATTEETVNDVPSKQTRVRINTEIEGEPAKILLELKQRGLVSDNTDAVNQGLLVLYDRVLKRDMARLQLQRLKEVQ</sequence>
<reference evidence="1 2" key="1">
    <citation type="journal article" date="2014" name="PLoS ONE">
        <title>Genome Sequence of Candidatus Nitrososphaera evergladensis from Group I.1b Enriched from Everglades Soil Reveals Novel Genomic Features of the Ammonia-Oxidizing Archaea.</title>
        <authorList>
            <person name="Zhalnina K.V."/>
            <person name="Dias R."/>
            <person name="Leonard M.T."/>
            <person name="Dorr de Quadros P."/>
            <person name="Camargo F.A."/>
            <person name="Drew J.C."/>
            <person name="Farmerie W.G."/>
            <person name="Daroub S.H."/>
            <person name="Triplett E.W."/>
        </authorList>
    </citation>
    <scope>NUCLEOTIDE SEQUENCE [LARGE SCALE GENOMIC DNA]</scope>
    <source>
        <strain evidence="1 2">SR1</strain>
    </source>
</reference>
<evidence type="ECO:0000313" key="1">
    <source>
        <dbReference type="EMBL" id="AIF84506.1"/>
    </source>
</evidence>
<name>A0A075MSE7_9ARCH</name>
<dbReference type="AlphaFoldDB" id="A0A075MSE7"/>
<dbReference type="HOGENOM" id="CLU_2629855_0_0_2"/>
<organism evidence="1 2">
    <name type="scientific">Candidatus Nitrososphaera evergladensis SR1</name>
    <dbReference type="NCBI Taxonomy" id="1459636"/>
    <lineage>
        <taxon>Archaea</taxon>
        <taxon>Nitrososphaerota</taxon>
        <taxon>Nitrososphaeria</taxon>
        <taxon>Nitrososphaerales</taxon>
        <taxon>Nitrososphaeraceae</taxon>
        <taxon>Nitrososphaera</taxon>
    </lineage>
</organism>
<dbReference type="EMBL" id="CP007174">
    <property type="protein sequence ID" value="AIF84506.1"/>
    <property type="molecule type" value="Genomic_DNA"/>
</dbReference>
<keyword evidence="2" id="KW-1185">Reference proteome</keyword>
<accession>A0A075MSE7</accession>
<dbReference type="Proteomes" id="UP000028194">
    <property type="component" value="Chromosome"/>
</dbReference>
<protein>
    <submittedName>
        <fullName evidence="1">Uncharacterized protein</fullName>
    </submittedName>
</protein>
<proteinExistence type="predicted"/>